<evidence type="ECO:0000259" key="3">
    <source>
        <dbReference type="Pfam" id="PF16493"/>
    </source>
</evidence>
<feature type="compositionally biased region" description="Low complexity" evidence="2">
    <location>
        <begin position="316"/>
        <end position="344"/>
    </location>
</feature>
<dbReference type="Pfam" id="PF16493">
    <property type="entry name" value="Meis_PKNOX_N"/>
    <property type="match status" value="1"/>
</dbReference>
<comment type="caution">
    <text evidence="4">The sequence shown here is derived from an EMBL/GenBank/DDBJ whole genome shotgun (WGS) entry which is preliminary data.</text>
</comment>
<evidence type="ECO:0000256" key="2">
    <source>
        <dbReference type="SAM" id="MobiDB-lite"/>
    </source>
</evidence>
<keyword evidence="1" id="KW-0539">Nucleus</keyword>
<evidence type="ECO:0000256" key="1">
    <source>
        <dbReference type="ARBA" id="ARBA00023242"/>
    </source>
</evidence>
<dbReference type="GO" id="GO:0003677">
    <property type="term" value="F:DNA binding"/>
    <property type="evidence" value="ECO:0007669"/>
    <property type="project" value="UniProtKB-KW"/>
</dbReference>
<dbReference type="EMBL" id="BMAT01012055">
    <property type="protein sequence ID" value="GFR84617.1"/>
    <property type="molecule type" value="Genomic_DNA"/>
</dbReference>
<keyword evidence="4" id="KW-0238">DNA-binding</keyword>
<feature type="region of interest" description="Disordered" evidence="2">
    <location>
        <begin position="316"/>
        <end position="355"/>
    </location>
</feature>
<evidence type="ECO:0000313" key="5">
    <source>
        <dbReference type="Proteomes" id="UP000762676"/>
    </source>
</evidence>
<organism evidence="4 5">
    <name type="scientific">Elysia marginata</name>
    <dbReference type="NCBI Taxonomy" id="1093978"/>
    <lineage>
        <taxon>Eukaryota</taxon>
        <taxon>Metazoa</taxon>
        <taxon>Spiralia</taxon>
        <taxon>Lophotrochozoa</taxon>
        <taxon>Mollusca</taxon>
        <taxon>Gastropoda</taxon>
        <taxon>Heterobranchia</taxon>
        <taxon>Euthyneura</taxon>
        <taxon>Panpulmonata</taxon>
        <taxon>Sacoglossa</taxon>
        <taxon>Placobranchoidea</taxon>
        <taxon>Plakobranchidae</taxon>
        <taxon>Elysia</taxon>
    </lineage>
</organism>
<keyword evidence="4" id="KW-0371">Homeobox</keyword>
<feature type="region of interest" description="Disordered" evidence="2">
    <location>
        <begin position="191"/>
        <end position="236"/>
    </location>
</feature>
<evidence type="ECO:0000313" key="4">
    <source>
        <dbReference type="EMBL" id="GFR84617.1"/>
    </source>
</evidence>
<feature type="domain" description="MEIS N-terminal" evidence="3">
    <location>
        <begin position="74"/>
        <end position="175"/>
    </location>
</feature>
<dbReference type="AlphaFoldDB" id="A0AAV4GGS7"/>
<reference evidence="4 5" key="1">
    <citation type="journal article" date="2021" name="Elife">
        <title>Chloroplast acquisition without the gene transfer in kleptoplastic sea slugs, Plakobranchus ocellatus.</title>
        <authorList>
            <person name="Maeda T."/>
            <person name="Takahashi S."/>
            <person name="Yoshida T."/>
            <person name="Shimamura S."/>
            <person name="Takaki Y."/>
            <person name="Nagai Y."/>
            <person name="Toyoda A."/>
            <person name="Suzuki Y."/>
            <person name="Arimoto A."/>
            <person name="Ishii H."/>
            <person name="Satoh N."/>
            <person name="Nishiyama T."/>
            <person name="Hasebe M."/>
            <person name="Maruyama T."/>
            <person name="Minagawa J."/>
            <person name="Obokata J."/>
            <person name="Shigenobu S."/>
        </authorList>
    </citation>
    <scope>NUCLEOTIDE SEQUENCE [LARGE SCALE GENOMIC DNA]</scope>
</reference>
<dbReference type="InterPro" id="IPR032453">
    <property type="entry name" value="PKNOX/Meis_N"/>
</dbReference>
<dbReference type="Proteomes" id="UP000762676">
    <property type="component" value="Unassembled WGS sequence"/>
</dbReference>
<proteinExistence type="predicted"/>
<accession>A0AAV4GGS7</accession>
<name>A0AAV4GGS7_9GAST</name>
<protein>
    <submittedName>
        <fullName evidence="4">Homeobox protein PKNOX2</fullName>
    </submittedName>
</protein>
<keyword evidence="5" id="KW-1185">Reference proteome</keyword>
<feature type="compositionally biased region" description="Low complexity" evidence="2">
    <location>
        <begin position="227"/>
        <end position="236"/>
    </location>
</feature>
<sequence>MSLLQGQPPPYSESQIINAGTGLPLSVTTAAQVGLQPGLLALAKQEPVEETPNIRLQHEVPQSPEAAAQFEGFKQNIYKHPLFPLLALVFEKCEASTAAPDATSHSFEKELQAFMKHHETFKSSVLGDDEEVNQLMIKGVQVLRIHLLEMEKVSELCRDFCARYTSCLRGKLTSEQLLHVDGCDDDSLSGDPQDLSLAQSPQNNGLNLSTGLNLQQQQQQHQHHHQQQQQSPSAVGQAAAVVATPTVVGGNVVLQTQPSQQPQIVSGNTVYQMVHTPQGIVAQPIQIQGPLTPVQPQVQPVIHGSTPLSQIGMPLSSSLQQQQQQQQQQQLQHKSQHVQQQQQQADIKSKFSLSS</sequence>
<gene>
    <name evidence="4" type="ORF">ElyMa_006005500</name>
</gene>
<feature type="compositionally biased region" description="Low complexity" evidence="2">
    <location>
        <begin position="203"/>
        <end position="220"/>
    </location>
</feature>